<organism evidence="2 3">
    <name type="scientific">Thelonectria olida</name>
    <dbReference type="NCBI Taxonomy" id="1576542"/>
    <lineage>
        <taxon>Eukaryota</taxon>
        <taxon>Fungi</taxon>
        <taxon>Dikarya</taxon>
        <taxon>Ascomycota</taxon>
        <taxon>Pezizomycotina</taxon>
        <taxon>Sordariomycetes</taxon>
        <taxon>Hypocreomycetidae</taxon>
        <taxon>Hypocreales</taxon>
        <taxon>Nectriaceae</taxon>
        <taxon>Thelonectria</taxon>
    </lineage>
</organism>
<gene>
    <name evidence="2" type="ORF">B0T10DRAFT_456864</name>
</gene>
<keyword evidence="3" id="KW-1185">Reference proteome</keyword>
<evidence type="ECO:0000313" key="2">
    <source>
        <dbReference type="EMBL" id="KAH6894639.1"/>
    </source>
</evidence>
<comment type="caution">
    <text evidence="2">The sequence shown here is derived from an EMBL/GenBank/DDBJ whole genome shotgun (WGS) entry which is preliminary data.</text>
</comment>
<dbReference type="AlphaFoldDB" id="A0A9P8WAF3"/>
<dbReference type="EMBL" id="JAGPYM010000005">
    <property type="protein sequence ID" value="KAH6894639.1"/>
    <property type="molecule type" value="Genomic_DNA"/>
</dbReference>
<protein>
    <submittedName>
        <fullName evidence="2">Uncharacterized protein</fullName>
    </submittedName>
</protein>
<proteinExistence type="predicted"/>
<accession>A0A9P8WAF3</accession>
<feature type="region of interest" description="Disordered" evidence="1">
    <location>
        <begin position="62"/>
        <end position="81"/>
    </location>
</feature>
<name>A0A9P8WAF3_9HYPO</name>
<sequence>MELSDVFGRSCLTTWIYKNSSKALNSPSSSAQASSTTIRYIVRPSTNEKRFFYTLSPKTKEWEKRDAPSQSNPESNRQSWDGQLIYPGSKYALFKYVFNLDVRGGGDGCQVWLSSMPISYIEDWARGDPILWRTVKLQFPASISIKIKRPKTQAVVTFSKFTKTYLLYVFLLDPDEPEGIISFAVRLRTDGSLDTLEEEIKIDYFETIAVNPGRHSDLRAESTDKRVFCFWTHDGKVTGKSAPLSGDGASSNMMNGWISVMKANDQYWGRSQRALGAL</sequence>
<evidence type="ECO:0000256" key="1">
    <source>
        <dbReference type="SAM" id="MobiDB-lite"/>
    </source>
</evidence>
<feature type="compositionally biased region" description="Polar residues" evidence="1">
    <location>
        <begin position="68"/>
        <end position="81"/>
    </location>
</feature>
<evidence type="ECO:0000313" key="3">
    <source>
        <dbReference type="Proteomes" id="UP000777438"/>
    </source>
</evidence>
<dbReference type="Proteomes" id="UP000777438">
    <property type="component" value="Unassembled WGS sequence"/>
</dbReference>
<reference evidence="2 3" key="1">
    <citation type="journal article" date="2021" name="Nat. Commun.">
        <title>Genetic determinants of endophytism in the Arabidopsis root mycobiome.</title>
        <authorList>
            <person name="Mesny F."/>
            <person name="Miyauchi S."/>
            <person name="Thiergart T."/>
            <person name="Pickel B."/>
            <person name="Atanasova L."/>
            <person name="Karlsson M."/>
            <person name="Huettel B."/>
            <person name="Barry K.W."/>
            <person name="Haridas S."/>
            <person name="Chen C."/>
            <person name="Bauer D."/>
            <person name="Andreopoulos W."/>
            <person name="Pangilinan J."/>
            <person name="LaButti K."/>
            <person name="Riley R."/>
            <person name="Lipzen A."/>
            <person name="Clum A."/>
            <person name="Drula E."/>
            <person name="Henrissat B."/>
            <person name="Kohler A."/>
            <person name="Grigoriev I.V."/>
            <person name="Martin F.M."/>
            <person name="Hacquard S."/>
        </authorList>
    </citation>
    <scope>NUCLEOTIDE SEQUENCE [LARGE SCALE GENOMIC DNA]</scope>
    <source>
        <strain evidence="2 3">MPI-CAGE-CH-0241</strain>
    </source>
</reference>